<keyword evidence="7 16" id="KW-0067">ATP-binding</keyword>
<gene>
    <name evidence="16" type="ORF">CLF_105288</name>
</gene>
<feature type="domain" description="ABC transmembrane type-1" evidence="15">
    <location>
        <begin position="677"/>
        <end position="965"/>
    </location>
</feature>
<evidence type="ECO:0000256" key="2">
    <source>
        <dbReference type="ARBA" id="ARBA00007577"/>
    </source>
</evidence>
<evidence type="ECO:0000256" key="7">
    <source>
        <dbReference type="ARBA" id="ARBA00022840"/>
    </source>
</evidence>
<dbReference type="InterPro" id="IPR017871">
    <property type="entry name" value="ABC_transporter-like_CS"/>
</dbReference>
<sequence length="1245" mass="137811">MEMEVPEAASERLPPAPSRKSVDFFHLFRYSNTKEKVMIVCGALLSIATGSGDPVLYFLFGDVVNDLSGTPQGFVKRINKTAVWFAVLAVAHLVCGFLQMFFFNYTALLQAKRIRKIYFKSVLNQDIAWFDGQYSGTLINQLTESIDHIEKGIGIKFGLFIQYMSTFVVGLIVGFFKGWKLALVAIATLPLNLIAFGVFAFVMKRFFQLEFQAYAQAAAIAGEVFAAIRTVVAFGGEEKEHKRYIEKLHDAEKVGIKKSTAIGASTGFLGMIIFCSAALIFWYGIKLVLEEQYDPGAVVIIFFNILLGTISVGSAMPNYEYFAAAKSSAVEIFNTIQRNPPIDKRREGKLLPGIKGELDIQDVSFTYESRPTTKILENLSLKVEPGQTIAFVGQSGSGKSTIIHLLQRFYDAVSGQILVDGHDIRDLDLQWYRSQIGVVEQETFLFAGTVEENIRMGNLKATQLQIEEAAKLANAHEFILQLPQGYKTWIAEGGGTMSGGQKQRIAIARALVRNPKILLLDEATSALDTKSERLVQAALDGARAGRTVIMVAHRLTTVRDANKILVVDKGKVREAGSHKELVALGGLYATMLRAQVPAAEEEATESSDEETHTIPKSVHDGEPLSTKLKGRMSMDRSSMSLQSMISVASQSDNVHQKRGQVMKRMMKYSAPEWGFTIGGCIGSAVAALTTPGFLLLYSEVFNVLQTTQQDPVGAKKRSVFLSGLMLLVAIFHLIGMCMEGYFFGVVGERLTRRLRDKLFRAVVHQEIGWFDREENQPGVLTSRLATEATCVRNVSGFQFAILLEAVILVGSAFVIGFIDNWQLTLLMLGFLPFLLFGGYIEYISFFDQDSNVLKKSQRALIAQQAFMANRTVTTLGLEQYLSNQFDSTLKLDKRKSIKSSVVSSVLHALARAVIYVAYACAFPFGAYLIERGISTGFRVFRAFSCITFSLSSTGRAVAFIPDMKKAEIAAKNILKTLDREPCIPKDVGLHPNEPFDGRVVFRNISFTYPTRALTRVLKNFSHEVRKNEAHALVGQSGCGKSTIIQLLLRFYDITNPGKDRGIFINGINLLELAPAWIRMQTGLVCQEPNLFNMTIRENIAYGANFREVTMDEIVAAAKQANIHDFIQTLPLAYETTVGERGSQLSGGQKQRVAIARALLRQPRLLLLDEATSALDNENERIVQAALDKAMSSRTCLVVAHRLTTVENADRIVVLEHGRVIESGTPKQLIQAKGAYYALHCLGEQQ</sequence>
<dbReference type="InterPro" id="IPR039421">
    <property type="entry name" value="Type_1_exporter"/>
</dbReference>
<evidence type="ECO:0000256" key="11">
    <source>
        <dbReference type="ARBA" id="ARBA00023180"/>
    </source>
</evidence>
<feature type="transmembrane region" description="Helical" evidence="13">
    <location>
        <begin position="718"/>
        <end position="746"/>
    </location>
</feature>
<dbReference type="InterPro" id="IPR011527">
    <property type="entry name" value="ABC1_TM_dom"/>
</dbReference>
<keyword evidence="8" id="KW-1278">Translocase</keyword>
<evidence type="ECO:0000256" key="8">
    <source>
        <dbReference type="ARBA" id="ARBA00022967"/>
    </source>
</evidence>
<dbReference type="Gene3D" id="1.20.1560.10">
    <property type="entry name" value="ABC transporter type 1, transmembrane domain"/>
    <property type="match status" value="1"/>
</dbReference>
<proteinExistence type="inferred from homology"/>
<name>G7YDA8_CLOSI</name>
<dbReference type="GO" id="GO:0016887">
    <property type="term" value="F:ATP hydrolysis activity"/>
    <property type="evidence" value="ECO:0007669"/>
    <property type="project" value="InterPro"/>
</dbReference>
<feature type="transmembrane region" description="Helical" evidence="13">
    <location>
        <begin position="37"/>
        <end position="61"/>
    </location>
</feature>
<feature type="compositionally biased region" description="Acidic residues" evidence="12">
    <location>
        <begin position="599"/>
        <end position="608"/>
    </location>
</feature>
<evidence type="ECO:0000259" key="15">
    <source>
        <dbReference type="PROSITE" id="PS50929"/>
    </source>
</evidence>
<dbReference type="SMART" id="SM00382">
    <property type="entry name" value="AAA"/>
    <property type="match status" value="2"/>
</dbReference>
<keyword evidence="6" id="KW-0547">Nucleotide-binding</keyword>
<evidence type="ECO:0000313" key="17">
    <source>
        <dbReference type="Proteomes" id="UP000008909"/>
    </source>
</evidence>
<dbReference type="FunFam" id="3.40.50.300:FF:000205">
    <property type="entry name" value="ABC transporter B family member 4"/>
    <property type="match status" value="1"/>
</dbReference>
<dbReference type="CDD" id="cd18578">
    <property type="entry name" value="ABC_6TM_Pgp_ABCB1_D2_like"/>
    <property type="match status" value="1"/>
</dbReference>
<feature type="transmembrane region" description="Helical" evidence="13">
    <location>
        <begin position="81"/>
        <end position="105"/>
    </location>
</feature>
<evidence type="ECO:0000256" key="12">
    <source>
        <dbReference type="SAM" id="MobiDB-lite"/>
    </source>
</evidence>
<dbReference type="GO" id="GO:0005524">
    <property type="term" value="F:ATP binding"/>
    <property type="evidence" value="ECO:0007669"/>
    <property type="project" value="UniProtKB-KW"/>
</dbReference>
<reference key="2">
    <citation type="submission" date="2011-10" db="EMBL/GenBank/DDBJ databases">
        <title>The genome and transcriptome sequence of Clonorchis sinensis provide insights into the carcinogenic liver fluke.</title>
        <authorList>
            <person name="Wang X."/>
            <person name="Huang Y."/>
            <person name="Chen W."/>
            <person name="Liu H."/>
            <person name="Guo L."/>
            <person name="Chen Y."/>
            <person name="Luo F."/>
            <person name="Zhou W."/>
            <person name="Sun J."/>
            <person name="Mao Q."/>
            <person name="Liang P."/>
            <person name="Zhou C."/>
            <person name="Tian Y."/>
            <person name="Men J."/>
            <person name="Lv X."/>
            <person name="Huang L."/>
            <person name="Zhou J."/>
            <person name="Hu Y."/>
            <person name="Li R."/>
            <person name="Zhang F."/>
            <person name="Lei H."/>
            <person name="Li X."/>
            <person name="Hu X."/>
            <person name="Liang C."/>
            <person name="Xu J."/>
            <person name="Wu Z."/>
            <person name="Yu X."/>
        </authorList>
    </citation>
    <scope>NUCLEOTIDE SEQUENCE</scope>
    <source>
        <strain>Henan</strain>
    </source>
</reference>
<feature type="region of interest" description="Disordered" evidence="12">
    <location>
        <begin position="598"/>
        <end position="625"/>
    </location>
</feature>
<dbReference type="InterPro" id="IPR027417">
    <property type="entry name" value="P-loop_NTPase"/>
</dbReference>
<dbReference type="FunFam" id="3.40.50.300:FF:000479">
    <property type="entry name" value="Multidrug resistance protein 1A"/>
    <property type="match status" value="1"/>
</dbReference>
<feature type="transmembrane region" description="Helical" evidence="13">
    <location>
        <begin position="182"/>
        <end position="202"/>
    </location>
</feature>
<dbReference type="InterPro" id="IPR003593">
    <property type="entry name" value="AAA+_ATPase"/>
</dbReference>
<keyword evidence="4 13" id="KW-0812">Transmembrane</keyword>
<feature type="transmembrane region" description="Helical" evidence="13">
    <location>
        <begin position="261"/>
        <end position="285"/>
    </location>
</feature>
<dbReference type="PANTHER" id="PTHR43394">
    <property type="entry name" value="ATP-DEPENDENT PERMEASE MDL1, MITOCHONDRIAL"/>
    <property type="match status" value="1"/>
</dbReference>
<evidence type="ECO:0000313" key="16">
    <source>
        <dbReference type="EMBL" id="GAA50942.1"/>
    </source>
</evidence>
<feature type="transmembrane region" description="Helical" evidence="13">
    <location>
        <begin position="297"/>
        <end position="316"/>
    </location>
</feature>
<evidence type="ECO:0000256" key="3">
    <source>
        <dbReference type="ARBA" id="ARBA00022448"/>
    </source>
</evidence>
<keyword evidence="11" id="KW-0325">Glycoprotein</keyword>
<dbReference type="AlphaFoldDB" id="G7YDA8"/>
<feature type="transmembrane region" description="Helical" evidence="13">
    <location>
        <begin position="157"/>
        <end position="176"/>
    </location>
</feature>
<feature type="transmembrane region" description="Helical" evidence="13">
    <location>
        <begin position="673"/>
        <end position="698"/>
    </location>
</feature>
<evidence type="ECO:0000256" key="13">
    <source>
        <dbReference type="SAM" id="Phobius"/>
    </source>
</evidence>
<comment type="subcellular location">
    <subcellularLocation>
        <location evidence="1">Membrane</location>
        <topology evidence="1">Multi-pass membrane protein</topology>
    </subcellularLocation>
</comment>
<feature type="compositionally biased region" description="Basic and acidic residues" evidence="12">
    <location>
        <begin position="609"/>
        <end position="622"/>
    </location>
</feature>
<feature type="domain" description="ABC transporter" evidence="14">
    <location>
        <begin position="358"/>
        <end position="594"/>
    </location>
</feature>
<dbReference type="PROSITE" id="PS00211">
    <property type="entry name" value="ABC_TRANSPORTER_1"/>
    <property type="match status" value="2"/>
</dbReference>
<comment type="similarity">
    <text evidence="2">Belongs to the ABC transporter superfamily. ABCB family. Multidrug resistance exporter (TC 3.A.1.201) subfamily.</text>
</comment>
<feature type="transmembrane region" description="Helical" evidence="13">
    <location>
        <begin position="824"/>
        <end position="845"/>
    </location>
</feature>
<dbReference type="Gene3D" id="3.40.50.300">
    <property type="entry name" value="P-loop containing nucleotide triphosphate hydrolases"/>
    <property type="match status" value="2"/>
</dbReference>
<feature type="domain" description="ABC transporter" evidence="14">
    <location>
        <begin position="999"/>
        <end position="1241"/>
    </location>
</feature>
<reference evidence="16" key="1">
    <citation type="journal article" date="2011" name="Genome Biol.">
        <title>The draft genome of the carcinogenic human liver fluke Clonorchis sinensis.</title>
        <authorList>
            <person name="Wang X."/>
            <person name="Chen W."/>
            <person name="Huang Y."/>
            <person name="Sun J."/>
            <person name="Men J."/>
            <person name="Liu H."/>
            <person name="Luo F."/>
            <person name="Guo L."/>
            <person name="Lv X."/>
            <person name="Deng C."/>
            <person name="Zhou C."/>
            <person name="Fan Y."/>
            <person name="Li X."/>
            <person name="Huang L."/>
            <person name="Hu Y."/>
            <person name="Liang C."/>
            <person name="Hu X."/>
            <person name="Xu J."/>
            <person name="Yu X."/>
        </authorList>
    </citation>
    <scope>NUCLEOTIDE SEQUENCE [LARGE SCALE GENOMIC DNA]</scope>
    <source>
        <strain evidence="16">Henan</strain>
    </source>
</reference>
<dbReference type="GO" id="GO:0090374">
    <property type="term" value="P:oligopeptide export from mitochondrion"/>
    <property type="evidence" value="ECO:0007669"/>
    <property type="project" value="TreeGrafter"/>
</dbReference>
<dbReference type="GO" id="GO:0015421">
    <property type="term" value="F:ABC-type oligopeptide transporter activity"/>
    <property type="evidence" value="ECO:0007669"/>
    <property type="project" value="TreeGrafter"/>
</dbReference>
<keyword evidence="5" id="KW-0677">Repeat</keyword>
<evidence type="ECO:0000256" key="5">
    <source>
        <dbReference type="ARBA" id="ARBA00022737"/>
    </source>
</evidence>
<keyword evidence="3" id="KW-0813">Transport</keyword>
<accession>G7YDA8</accession>
<dbReference type="Proteomes" id="UP000008909">
    <property type="component" value="Unassembled WGS sequence"/>
</dbReference>
<dbReference type="PANTHER" id="PTHR43394:SF27">
    <property type="entry name" value="ATP-DEPENDENT TRANSLOCASE ABCB1-LIKE"/>
    <property type="match status" value="1"/>
</dbReference>
<dbReference type="PROSITE" id="PS50893">
    <property type="entry name" value="ABC_TRANSPORTER_2"/>
    <property type="match status" value="2"/>
</dbReference>
<evidence type="ECO:0000256" key="10">
    <source>
        <dbReference type="ARBA" id="ARBA00023136"/>
    </source>
</evidence>
<dbReference type="GO" id="GO:0005743">
    <property type="term" value="C:mitochondrial inner membrane"/>
    <property type="evidence" value="ECO:0007669"/>
    <property type="project" value="TreeGrafter"/>
</dbReference>
<protein>
    <submittedName>
        <fullName evidence="16">ATP-binding cassette subfamily B (MDR/TAP) member 1</fullName>
    </submittedName>
</protein>
<dbReference type="SUPFAM" id="SSF52540">
    <property type="entry name" value="P-loop containing nucleoside triphosphate hydrolases"/>
    <property type="match status" value="2"/>
</dbReference>
<dbReference type="Pfam" id="PF00664">
    <property type="entry name" value="ABC_membrane"/>
    <property type="match status" value="2"/>
</dbReference>
<keyword evidence="10 13" id="KW-0472">Membrane</keyword>
<dbReference type="FunFam" id="1.20.1560.10:FF:000018">
    <property type="entry name" value="ATP-binding cassette subfamily B member 11"/>
    <property type="match status" value="1"/>
</dbReference>
<feature type="transmembrane region" description="Helical" evidence="13">
    <location>
        <begin position="799"/>
        <end position="818"/>
    </location>
</feature>
<dbReference type="InterPro" id="IPR003439">
    <property type="entry name" value="ABC_transporter-like_ATP-bd"/>
</dbReference>
<organism evidence="16 17">
    <name type="scientific">Clonorchis sinensis</name>
    <name type="common">Chinese liver fluke</name>
    <dbReference type="NCBI Taxonomy" id="79923"/>
    <lineage>
        <taxon>Eukaryota</taxon>
        <taxon>Metazoa</taxon>
        <taxon>Spiralia</taxon>
        <taxon>Lophotrochozoa</taxon>
        <taxon>Platyhelminthes</taxon>
        <taxon>Trematoda</taxon>
        <taxon>Digenea</taxon>
        <taxon>Opisthorchiida</taxon>
        <taxon>Opisthorchiata</taxon>
        <taxon>Opisthorchiidae</taxon>
        <taxon>Clonorchis</taxon>
    </lineage>
</organism>
<evidence type="ECO:0000256" key="4">
    <source>
        <dbReference type="ARBA" id="ARBA00022692"/>
    </source>
</evidence>
<dbReference type="SUPFAM" id="SSF90123">
    <property type="entry name" value="ABC transporter transmembrane region"/>
    <property type="match status" value="2"/>
</dbReference>
<dbReference type="InterPro" id="IPR036640">
    <property type="entry name" value="ABC1_TM_sf"/>
</dbReference>
<evidence type="ECO:0000256" key="9">
    <source>
        <dbReference type="ARBA" id="ARBA00022989"/>
    </source>
</evidence>
<dbReference type="EMBL" id="DF143096">
    <property type="protein sequence ID" value="GAA50942.1"/>
    <property type="molecule type" value="Genomic_DNA"/>
</dbReference>
<feature type="transmembrane region" description="Helical" evidence="13">
    <location>
        <begin position="908"/>
        <end position="929"/>
    </location>
</feature>
<keyword evidence="17" id="KW-1185">Reference proteome</keyword>
<dbReference type="CDD" id="cd03249">
    <property type="entry name" value="ABC_MTABC3_MDL1_MDL2"/>
    <property type="match status" value="1"/>
</dbReference>
<keyword evidence="9 13" id="KW-1133">Transmembrane helix</keyword>
<evidence type="ECO:0000256" key="6">
    <source>
        <dbReference type="ARBA" id="ARBA00022741"/>
    </source>
</evidence>
<evidence type="ECO:0000256" key="1">
    <source>
        <dbReference type="ARBA" id="ARBA00004141"/>
    </source>
</evidence>
<evidence type="ECO:0000259" key="14">
    <source>
        <dbReference type="PROSITE" id="PS50893"/>
    </source>
</evidence>
<dbReference type="CDD" id="cd18577">
    <property type="entry name" value="ABC_6TM_Pgp_ABCB1_D1_like"/>
    <property type="match status" value="1"/>
</dbReference>
<dbReference type="Pfam" id="PF00005">
    <property type="entry name" value="ABC_tran"/>
    <property type="match status" value="2"/>
</dbReference>
<feature type="domain" description="ABC transmembrane type-1" evidence="15">
    <location>
        <begin position="42"/>
        <end position="324"/>
    </location>
</feature>
<dbReference type="PROSITE" id="PS50929">
    <property type="entry name" value="ABC_TM1F"/>
    <property type="match status" value="2"/>
</dbReference>